<feature type="domain" description="RRM" evidence="3">
    <location>
        <begin position="60"/>
        <end position="134"/>
    </location>
</feature>
<proteinExistence type="predicted"/>
<evidence type="ECO:0000256" key="2">
    <source>
        <dbReference type="SAM" id="MobiDB-lite"/>
    </source>
</evidence>
<sequence>MPSDPMFLMEKKSSEKGKGNTLNEVSEGNEEMTKDEGEKETINGSKTMEEWLQQESLIVHPVWIGNLPAHTNVKSLRDFIESKIGQVLVSLHVSDNGSNSNDRKYAFLNLPFAEKQMLAATLLDGQIFNDENSKFPQSFFGSSPINAYFKQFRDNVAPQIFSNPALLNLQSVRQSLKDNNISIEHLPNRMWCVHCTLAPHCHRSYCSFYHKPHEKELGRILSLLAAEHYESKHSAAPLNGVDYQGTNTRGMHSHHTLLVQGLPKHITSNKIQKWFEVFGDIDHISVQTNLTYLRMKRAQDATKIVHLLKGNNAKILISFAPHGSQGESQPQIQSSDEYSTKNKDEDVMDSSSMHKKPFRTNKKRKYHKTETMNGEWNINGGDVGTSKVNSNVTLTSNIKANVNSLPNLNIVALSNSTIKSMPISMPFQTISPITAIPSGQSIAFPWQLIPTQVFPVLSNASPTYIYSDHTTPIQTTHPTSNYMFTQTTPSYCFTPPENSQFISTPNFIHGLHSPLSPFDVVNTPLTAIPMATPLLTGLTTRNINTNTAANSNYIHTPILNMQRELSPKKLNEQQPLFPKLPFISMTDTPLTPMEQLLLPGNTSHD</sequence>
<protein>
    <recommendedName>
        <fullName evidence="3">RRM domain-containing protein</fullName>
    </recommendedName>
</protein>
<evidence type="ECO:0000313" key="5">
    <source>
        <dbReference type="Proteomes" id="UP000023152"/>
    </source>
</evidence>
<dbReference type="CDD" id="cd00590">
    <property type="entry name" value="RRM_SF"/>
    <property type="match status" value="2"/>
</dbReference>
<dbReference type="InterPro" id="IPR000504">
    <property type="entry name" value="RRM_dom"/>
</dbReference>
<dbReference type="Gene3D" id="3.30.70.330">
    <property type="match status" value="1"/>
</dbReference>
<evidence type="ECO:0000256" key="1">
    <source>
        <dbReference type="PROSITE-ProRule" id="PRU00176"/>
    </source>
</evidence>
<dbReference type="GO" id="GO:0003723">
    <property type="term" value="F:RNA binding"/>
    <property type="evidence" value="ECO:0007669"/>
    <property type="project" value="UniProtKB-UniRule"/>
</dbReference>
<keyword evidence="1" id="KW-0694">RNA-binding</keyword>
<feature type="compositionally biased region" description="Basic and acidic residues" evidence="2">
    <location>
        <begin position="9"/>
        <end position="18"/>
    </location>
</feature>
<keyword evidence="5" id="KW-1185">Reference proteome</keyword>
<name>X6PEQ2_RETFI</name>
<dbReference type="EMBL" id="ASPP01000586">
    <property type="protein sequence ID" value="ETO36519.1"/>
    <property type="molecule type" value="Genomic_DNA"/>
</dbReference>
<feature type="compositionally biased region" description="Polar residues" evidence="2">
    <location>
        <begin position="325"/>
        <end position="337"/>
    </location>
</feature>
<gene>
    <name evidence="4" type="ORF">RFI_00542</name>
</gene>
<evidence type="ECO:0000259" key="3">
    <source>
        <dbReference type="PROSITE" id="PS50102"/>
    </source>
</evidence>
<organism evidence="4 5">
    <name type="scientific">Reticulomyxa filosa</name>
    <dbReference type="NCBI Taxonomy" id="46433"/>
    <lineage>
        <taxon>Eukaryota</taxon>
        <taxon>Sar</taxon>
        <taxon>Rhizaria</taxon>
        <taxon>Retaria</taxon>
        <taxon>Foraminifera</taxon>
        <taxon>Monothalamids</taxon>
        <taxon>Reticulomyxidae</taxon>
        <taxon>Reticulomyxa</taxon>
    </lineage>
</organism>
<dbReference type="SUPFAM" id="SSF54928">
    <property type="entry name" value="RNA-binding domain, RBD"/>
    <property type="match status" value="2"/>
</dbReference>
<dbReference type="InterPro" id="IPR012677">
    <property type="entry name" value="Nucleotide-bd_a/b_plait_sf"/>
</dbReference>
<evidence type="ECO:0000313" key="4">
    <source>
        <dbReference type="EMBL" id="ETO36519.1"/>
    </source>
</evidence>
<feature type="region of interest" description="Disordered" evidence="2">
    <location>
        <begin position="321"/>
        <end position="369"/>
    </location>
</feature>
<dbReference type="AlphaFoldDB" id="X6PEQ2"/>
<feature type="domain" description="RRM" evidence="3">
    <location>
        <begin position="255"/>
        <end position="322"/>
    </location>
</feature>
<feature type="compositionally biased region" description="Basic and acidic residues" evidence="2">
    <location>
        <begin position="31"/>
        <end position="40"/>
    </location>
</feature>
<feature type="compositionally biased region" description="Basic residues" evidence="2">
    <location>
        <begin position="353"/>
        <end position="367"/>
    </location>
</feature>
<dbReference type="PROSITE" id="PS50102">
    <property type="entry name" value="RRM"/>
    <property type="match status" value="2"/>
</dbReference>
<dbReference type="InterPro" id="IPR035979">
    <property type="entry name" value="RBD_domain_sf"/>
</dbReference>
<dbReference type="Proteomes" id="UP000023152">
    <property type="component" value="Unassembled WGS sequence"/>
</dbReference>
<accession>X6PEQ2</accession>
<reference evidence="4 5" key="1">
    <citation type="journal article" date="2013" name="Curr. Biol.">
        <title>The Genome of the Foraminiferan Reticulomyxa filosa.</title>
        <authorList>
            <person name="Glockner G."/>
            <person name="Hulsmann N."/>
            <person name="Schleicher M."/>
            <person name="Noegel A.A."/>
            <person name="Eichinger L."/>
            <person name="Gallinger C."/>
            <person name="Pawlowski J."/>
            <person name="Sierra R."/>
            <person name="Euteneuer U."/>
            <person name="Pillet L."/>
            <person name="Moustafa A."/>
            <person name="Platzer M."/>
            <person name="Groth M."/>
            <person name="Szafranski K."/>
            <person name="Schliwa M."/>
        </authorList>
    </citation>
    <scope>NUCLEOTIDE SEQUENCE [LARGE SCALE GENOMIC DNA]</scope>
</reference>
<dbReference type="SMART" id="SM00360">
    <property type="entry name" value="RRM"/>
    <property type="match status" value="2"/>
</dbReference>
<feature type="region of interest" description="Disordered" evidence="2">
    <location>
        <begin position="1"/>
        <end position="40"/>
    </location>
</feature>
<comment type="caution">
    <text evidence="4">The sequence shown here is derived from an EMBL/GenBank/DDBJ whole genome shotgun (WGS) entry which is preliminary data.</text>
</comment>